<evidence type="ECO:0000256" key="6">
    <source>
        <dbReference type="ARBA" id="ARBA00023136"/>
    </source>
</evidence>
<dbReference type="GO" id="GO:0016020">
    <property type="term" value="C:membrane"/>
    <property type="evidence" value="ECO:0007669"/>
    <property type="project" value="UniProtKB-SubCell"/>
</dbReference>
<dbReference type="PANTHER" id="PTHR32285:SF62">
    <property type="entry name" value="PROTEIN TRICHOME BIREFRINGENCE-LIKE 33"/>
    <property type="match status" value="1"/>
</dbReference>
<proteinExistence type="inferred from homology"/>
<dbReference type="Pfam" id="PF14416">
    <property type="entry name" value="PMR5N"/>
    <property type="match status" value="1"/>
</dbReference>
<dbReference type="PANTHER" id="PTHR32285">
    <property type="entry name" value="PROTEIN TRICHOME BIREFRINGENCE-LIKE 9-RELATED"/>
    <property type="match status" value="1"/>
</dbReference>
<evidence type="ECO:0000256" key="2">
    <source>
        <dbReference type="ARBA" id="ARBA00007727"/>
    </source>
</evidence>
<sequence length="345" mass="39991">MKTKCDIYGGRWVRDFDQPSYEESDCPYMDQQLTCLRHGRPDKDYRYWRWQPNGCSLPSFNATMMLEELRGKRVILVGDSLLRGQFTSLVCLLHRAIPKHAQSLEVIHSLSVFTAKDYNATIEYYWTPFLVESNADDPKMHKVDYRIIRNASVDKHGQHWKGADIILFNTYIWWVEGVNVLLKGSFDDEVKETVKLSMEDGYRIALKMLTKWINENIYSNKTRLFFAGLSVTHQGSSKWGGARKGNCYNETTMIEDPSYVGASPSLYPIIDEELSKSAVPITFLNVTQLTSQRKDAHTSIHKAFRRPLTPQQRANPIPYADCIHWCLPGVQDVWNHLFFVKLFYL</sequence>
<keyword evidence="6" id="KW-0472">Membrane</keyword>
<evidence type="ECO:0000256" key="1">
    <source>
        <dbReference type="ARBA" id="ARBA00004167"/>
    </source>
</evidence>
<keyword evidence="4" id="KW-0735">Signal-anchor</keyword>
<comment type="caution">
    <text evidence="9">The sequence shown here is derived from an EMBL/GenBank/DDBJ whole genome shotgun (WGS) entry which is preliminary data.</text>
</comment>
<dbReference type="InterPro" id="IPR029962">
    <property type="entry name" value="TBL"/>
</dbReference>
<evidence type="ECO:0000256" key="3">
    <source>
        <dbReference type="ARBA" id="ARBA00022692"/>
    </source>
</evidence>
<dbReference type="InterPro" id="IPR025846">
    <property type="entry name" value="TBL_N"/>
</dbReference>
<gene>
    <name evidence="9" type="ORF">AAHA92_21609</name>
</gene>
<comment type="similarity">
    <text evidence="2">Belongs to the PC-esterase family. TBL subfamily.</text>
</comment>
<comment type="subcellular location">
    <subcellularLocation>
        <location evidence="1">Membrane</location>
        <topology evidence="1">Single-pass membrane protein</topology>
    </subcellularLocation>
</comment>
<dbReference type="AlphaFoldDB" id="A0ABD1GM76"/>
<evidence type="ECO:0000259" key="8">
    <source>
        <dbReference type="Pfam" id="PF14416"/>
    </source>
</evidence>
<dbReference type="Pfam" id="PF13839">
    <property type="entry name" value="PC-Esterase"/>
    <property type="match status" value="1"/>
</dbReference>
<accession>A0ABD1GM76</accession>
<reference evidence="9 10" key="1">
    <citation type="submission" date="2024-06" db="EMBL/GenBank/DDBJ databases">
        <title>A chromosome level genome sequence of Diviner's sage (Salvia divinorum).</title>
        <authorList>
            <person name="Ford S.A."/>
            <person name="Ro D.-K."/>
            <person name="Ness R.W."/>
            <person name="Phillips M.A."/>
        </authorList>
    </citation>
    <scope>NUCLEOTIDE SEQUENCE [LARGE SCALE GENOMIC DNA]</scope>
    <source>
        <strain evidence="9">SAF-2024a</strain>
        <tissue evidence="9">Leaf</tissue>
    </source>
</reference>
<evidence type="ECO:0000256" key="4">
    <source>
        <dbReference type="ARBA" id="ARBA00022968"/>
    </source>
</evidence>
<feature type="domain" description="Trichome birefringence-like C-terminal" evidence="7">
    <location>
        <begin position="57"/>
        <end position="339"/>
    </location>
</feature>
<keyword evidence="10" id="KW-1185">Reference proteome</keyword>
<keyword evidence="5" id="KW-1133">Transmembrane helix</keyword>
<feature type="domain" description="Trichome birefringence-like N-terminal" evidence="8">
    <location>
        <begin position="4"/>
        <end position="56"/>
    </location>
</feature>
<dbReference type="EMBL" id="JBEAFC010000008">
    <property type="protein sequence ID" value="KAL1544805.1"/>
    <property type="molecule type" value="Genomic_DNA"/>
</dbReference>
<evidence type="ECO:0000259" key="7">
    <source>
        <dbReference type="Pfam" id="PF13839"/>
    </source>
</evidence>
<organism evidence="9 10">
    <name type="scientific">Salvia divinorum</name>
    <name type="common">Maria pastora</name>
    <name type="synonym">Diviner's sage</name>
    <dbReference type="NCBI Taxonomy" id="28513"/>
    <lineage>
        <taxon>Eukaryota</taxon>
        <taxon>Viridiplantae</taxon>
        <taxon>Streptophyta</taxon>
        <taxon>Embryophyta</taxon>
        <taxon>Tracheophyta</taxon>
        <taxon>Spermatophyta</taxon>
        <taxon>Magnoliopsida</taxon>
        <taxon>eudicotyledons</taxon>
        <taxon>Gunneridae</taxon>
        <taxon>Pentapetalae</taxon>
        <taxon>asterids</taxon>
        <taxon>lamiids</taxon>
        <taxon>Lamiales</taxon>
        <taxon>Lamiaceae</taxon>
        <taxon>Nepetoideae</taxon>
        <taxon>Mentheae</taxon>
        <taxon>Salviinae</taxon>
        <taxon>Salvia</taxon>
        <taxon>Salvia subgen. Calosphace</taxon>
    </lineage>
</organism>
<dbReference type="InterPro" id="IPR026057">
    <property type="entry name" value="TBL_C"/>
</dbReference>
<name>A0ABD1GM76_SALDI</name>
<evidence type="ECO:0000256" key="5">
    <source>
        <dbReference type="ARBA" id="ARBA00022989"/>
    </source>
</evidence>
<evidence type="ECO:0000313" key="10">
    <source>
        <dbReference type="Proteomes" id="UP001567538"/>
    </source>
</evidence>
<protein>
    <submittedName>
        <fullName evidence="9">Protein trichome birefringence-like 33</fullName>
    </submittedName>
</protein>
<keyword evidence="3" id="KW-0812">Transmembrane</keyword>
<dbReference type="Proteomes" id="UP001567538">
    <property type="component" value="Unassembled WGS sequence"/>
</dbReference>
<evidence type="ECO:0000313" key="9">
    <source>
        <dbReference type="EMBL" id="KAL1544805.1"/>
    </source>
</evidence>